<gene>
    <name evidence="7" type="ORF">PAMC26577_37435</name>
</gene>
<dbReference type="AlphaFoldDB" id="A0A242M7H3"/>
<name>A0A242M7H3_CABSO</name>
<dbReference type="GO" id="GO:0005737">
    <property type="term" value="C:cytoplasm"/>
    <property type="evidence" value="ECO:0007669"/>
    <property type="project" value="TreeGrafter"/>
</dbReference>
<evidence type="ECO:0000259" key="6">
    <source>
        <dbReference type="Pfam" id="PF01965"/>
    </source>
</evidence>
<reference evidence="7 8" key="1">
    <citation type="submission" date="2017-03" db="EMBL/GenBank/DDBJ databases">
        <title>Genome analysis of strain PAMC 26577.</title>
        <authorList>
            <person name="Oh H.-M."/>
            <person name="Yang J.-A."/>
        </authorList>
    </citation>
    <scope>NUCLEOTIDE SEQUENCE [LARGE SCALE GENOMIC DNA]</scope>
    <source>
        <strain evidence="7 8">PAMC 26577</strain>
    </source>
</reference>
<keyword evidence="2" id="KW-0227">DNA damage</keyword>
<keyword evidence="5" id="KW-0234">DNA repair</keyword>
<sequence>MSILPLSKAPQPDEAEINAFFPSKFALGQFTSPKSDLKDAHYPQPYQGTRRILVIGVDERYLKMENGTLFSTGNHPIETLVPMYHLHEAGFKFDIATVSGNSMKFEFWAMPTEDEAITGLHEMLLEQFQEPLQLSDVVKGLGPNSDYAAVFIPGGHGPLVGLPFSDDVAAVLRWALDNDRHIVSICHGPAALLALSKEGDVGSFPFAGYTITAFPDASDRMIPDIGYMPGHLIWQFGEKLEALGVTIANSEPDESIHQDRKLLTGASPLAANALGKLAASTLLSEVAAS</sequence>
<dbReference type="RefSeq" id="WP_086386729.1">
    <property type="nucleotide sequence ID" value="NZ_NBTZ01000159.1"/>
</dbReference>
<evidence type="ECO:0000256" key="2">
    <source>
        <dbReference type="ARBA" id="ARBA00022763"/>
    </source>
</evidence>
<dbReference type="GO" id="GO:0019243">
    <property type="term" value="P:methylglyoxal catabolic process to D-lactate via S-lactoyl-glutathione"/>
    <property type="evidence" value="ECO:0007669"/>
    <property type="project" value="TreeGrafter"/>
</dbReference>
<dbReference type="Gene3D" id="3.40.50.880">
    <property type="match status" value="1"/>
</dbReference>
<evidence type="ECO:0000256" key="3">
    <source>
        <dbReference type="ARBA" id="ARBA00022801"/>
    </source>
</evidence>
<dbReference type="SUPFAM" id="SSF52317">
    <property type="entry name" value="Class I glutamine amidotransferase-like"/>
    <property type="match status" value="1"/>
</dbReference>
<organism evidence="7 8">
    <name type="scientific">Caballeronia sordidicola</name>
    <name type="common">Burkholderia sordidicola</name>
    <dbReference type="NCBI Taxonomy" id="196367"/>
    <lineage>
        <taxon>Bacteria</taxon>
        <taxon>Pseudomonadati</taxon>
        <taxon>Pseudomonadota</taxon>
        <taxon>Betaproteobacteria</taxon>
        <taxon>Burkholderiales</taxon>
        <taxon>Burkholderiaceae</taxon>
        <taxon>Caballeronia</taxon>
    </lineage>
</organism>
<feature type="domain" description="DJ-1/PfpI" evidence="6">
    <location>
        <begin position="75"/>
        <end position="194"/>
    </location>
</feature>
<keyword evidence="3" id="KW-0378">Hydrolase</keyword>
<keyword evidence="4" id="KW-0346">Stress response</keyword>
<dbReference type="Proteomes" id="UP000195221">
    <property type="component" value="Unassembled WGS sequence"/>
</dbReference>
<dbReference type="InterPro" id="IPR002818">
    <property type="entry name" value="DJ-1/PfpI"/>
</dbReference>
<evidence type="ECO:0000313" key="8">
    <source>
        <dbReference type="Proteomes" id="UP000195221"/>
    </source>
</evidence>
<evidence type="ECO:0000256" key="1">
    <source>
        <dbReference type="ARBA" id="ARBA00022490"/>
    </source>
</evidence>
<keyword evidence="1" id="KW-0963">Cytoplasm</keyword>
<dbReference type="PANTHER" id="PTHR48094">
    <property type="entry name" value="PROTEIN/NUCLEIC ACID DEGLYCASE DJ-1-RELATED"/>
    <property type="match status" value="1"/>
</dbReference>
<dbReference type="Pfam" id="PF01965">
    <property type="entry name" value="DJ-1_PfpI"/>
    <property type="match status" value="1"/>
</dbReference>
<dbReference type="EMBL" id="NBTZ01000159">
    <property type="protein sequence ID" value="OTP66575.1"/>
    <property type="molecule type" value="Genomic_DNA"/>
</dbReference>
<evidence type="ECO:0000256" key="4">
    <source>
        <dbReference type="ARBA" id="ARBA00023016"/>
    </source>
</evidence>
<dbReference type="PANTHER" id="PTHR48094:SF20">
    <property type="entry name" value="PROTEIN_NUCLEIC ACID DEGLYCASE 1"/>
    <property type="match status" value="1"/>
</dbReference>
<dbReference type="NCBIfam" id="NF003168">
    <property type="entry name" value="PRK04155.1"/>
    <property type="match status" value="1"/>
</dbReference>
<comment type="caution">
    <text evidence="7">The sequence shown here is derived from an EMBL/GenBank/DDBJ whole genome shotgun (WGS) entry which is preliminary data.</text>
</comment>
<evidence type="ECO:0000313" key="7">
    <source>
        <dbReference type="EMBL" id="OTP66575.1"/>
    </source>
</evidence>
<dbReference type="InterPro" id="IPR029062">
    <property type="entry name" value="Class_I_gatase-like"/>
</dbReference>
<dbReference type="GO" id="GO:0019172">
    <property type="term" value="F:glyoxalase III activity"/>
    <property type="evidence" value="ECO:0007669"/>
    <property type="project" value="TreeGrafter"/>
</dbReference>
<dbReference type="InterPro" id="IPR050325">
    <property type="entry name" value="Prot/Nucl_acid_deglycase"/>
</dbReference>
<evidence type="ECO:0000256" key="5">
    <source>
        <dbReference type="ARBA" id="ARBA00023204"/>
    </source>
</evidence>
<dbReference type="InterPro" id="IPR017283">
    <property type="entry name" value="HchA"/>
</dbReference>
<protein>
    <submittedName>
        <fullName evidence="7">Chaperone protein hchA</fullName>
    </submittedName>
</protein>
<dbReference type="GO" id="GO:0006281">
    <property type="term" value="P:DNA repair"/>
    <property type="evidence" value="ECO:0007669"/>
    <property type="project" value="UniProtKB-KW"/>
</dbReference>
<dbReference type="GO" id="GO:0036524">
    <property type="term" value="F:protein deglycase activity"/>
    <property type="evidence" value="ECO:0007669"/>
    <property type="project" value="InterPro"/>
</dbReference>
<proteinExistence type="predicted"/>
<accession>A0A242M7H3</accession>
<dbReference type="PIRSF" id="PIRSF037798">
    <property type="entry name" value="Chaperone_HchA"/>
    <property type="match status" value="1"/>
</dbReference>